<reference evidence="2" key="1">
    <citation type="submission" date="2018-02" db="EMBL/GenBank/DDBJ databases">
        <title>Genome sequence of Desulfocucumis palustris strain NAW-5.</title>
        <authorList>
            <person name="Watanabe M."/>
            <person name="Kojima H."/>
            <person name="Fukui M."/>
        </authorList>
    </citation>
    <scope>NUCLEOTIDE SEQUENCE [LARGE SCALE GENOMIC DNA]</scope>
    <source>
        <strain evidence="2">NAW-5</strain>
    </source>
</reference>
<name>A0A2L2XB90_9FIRM</name>
<comment type="caution">
    <text evidence="1">The sequence shown here is derived from an EMBL/GenBank/DDBJ whole genome shotgun (WGS) entry which is preliminary data.</text>
</comment>
<protein>
    <submittedName>
        <fullName evidence="1">Uncharacterized protein</fullName>
    </submittedName>
</protein>
<sequence>MELVTVKGVKYVLEPSGEFIANDFRKTIMVNMFEQFPVNKNIAHVKVSGYLSSNTILFKNITIDKIII</sequence>
<organism evidence="1 2">
    <name type="scientific">Desulfocucumis palustris</name>
    <dbReference type="NCBI Taxonomy" id="1898651"/>
    <lineage>
        <taxon>Bacteria</taxon>
        <taxon>Bacillati</taxon>
        <taxon>Bacillota</taxon>
        <taxon>Clostridia</taxon>
        <taxon>Eubacteriales</taxon>
        <taxon>Desulfocucumaceae</taxon>
        <taxon>Desulfocucumis</taxon>
    </lineage>
</organism>
<evidence type="ECO:0000313" key="1">
    <source>
        <dbReference type="EMBL" id="GBF33254.1"/>
    </source>
</evidence>
<dbReference type="AlphaFoldDB" id="A0A2L2XB90"/>
<accession>A0A2L2XB90</accession>
<proteinExistence type="predicted"/>
<dbReference type="EMBL" id="BFAV01000085">
    <property type="protein sequence ID" value="GBF33254.1"/>
    <property type="molecule type" value="Genomic_DNA"/>
</dbReference>
<evidence type="ECO:0000313" key="2">
    <source>
        <dbReference type="Proteomes" id="UP000239549"/>
    </source>
</evidence>
<gene>
    <name evidence="1" type="ORF">DCCM_2353</name>
</gene>
<dbReference type="Proteomes" id="UP000239549">
    <property type="component" value="Unassembled WGS sequence"/>
</dbReference>
<keyword evidence="2" id="KW-1185">Reference proteome</keyword>